<dbReference type="AlphaFoldDB" id="A0AAU7KIQ7"/>
<evidence type="ECO:0000256" key="3">
    <source>
        <dbReference type="ARBA" id="ARBA00023125"/>
    </source>
</evidence>
<dbReference type="Gene3D" id="3.40.190.10">
    <property type="entry name" value="Periplasmic binding protein-like II"/>
    <property type="match status" value="2"/>
</dbReference>
<sequence>MKTIPSELLRTFVTINELGGFTAAGERLGRSQPAISLQMKKLEEMLGTRLFLRGSQLEMTQDGDYLYQEARAMLAINDRLVEKLCGGGVSGKVRLGIPNDFELAFVPRVLRNLARVYPNIEVEVDCEISRVILQRFHRHHYDIALVMEPERVDDDRDARDIRVDDLVWVVGDTALLEGEAPLPLVTYPLGCLYRSAAEAALRARAMPYRVSYASTSLLGIFTAVEEGLGVTALARSVSPDHLHCVDGADRLPELGRVTFGLHYQTGELSVAAHHVLDYLRAGLADMGGERPPMSRPGR</sequence>
<accession>A0AAU7KIQ7</accession>
<dbReference type="RefSeq" id="WP_222516290.1">
    <property type="nucleotide sequence ID" value="NZ_CP098827.1"/>
</dbReference>
<keyword evidence="4" id="KW-0804">Transcription</keyword>
<dbReference type="GO" id="GO:0003677">
    <property type="term" value="F:DNA binding"/>
    <property type="evidence" value="ECO:0007669"/>
    <property type="project" value="UniProtKB-KW"/>
</dbReference>
<evidence type="ECO:0000256" key="4">
    <source>
        <dbReference type="ARBA" id="ARBA00023163"/>
    </source>
</evidence>
<dbReference type="EMBL" id="CP098827">
    <property type="protein sequence ID" value="XBO70998.1"/>
    <property type="molecule type" value="Genomic_DNA"/>
</dbReference>
<evidence type="ECO:0000256" key="2">
    <source>
        <dbReference type="ARBA" id="ARBA00023015"/>
    </source>
</evidence>
<reference evidence="6" key="1">
    <citation type="submission" date="2022-06" db="EMBL/GenBank/DDBJ databases">
        <title>A novel DMS-producing enzyme.</title>
        <authorList>
            <person name="Zhang Y."/>
        </authorList>
    </citation>
    <scope>NUCLEOTIDE SEQUENCE</scope>
    <source>
        <strain evidence="6">RT37</strain>
    </source>
</reference>
<dbReference type="Pfam" id="PF00126">
    <property type="entry name" value="HTH_1"/>
    <property type="match status" value="1"/>
</dbReference>
<dbReference type="Pfam" id="PF03466">
    <property type="entry name" value="LysR_substrate"/>
    <property type="match status" value="1"/>
</dbReference>
<dbReference type="Gene3D" id="1.10.10.10">
    <property type="entry name" value="Winged helix-like DNA-binding domain superfamily/Winged helix DNA-binding domain"/>
    <property type="match status" value="1"/>
</dbReference>
<dbReference type="PANTHER" id="PTHR30579">
    <property type="entry name" value="TRANSCRIPTIONAL REGULATOR"/>
    <property type="match status" value="1"/>
</dbReference>
<dbReference type="PROSITE" id="PS50931">
    <property type="entry name" value="HTH_LYSR"/>
    <property type="match status" value="1"/>
</dbReference>
<feature type="domain" description="HTH lysR-type" evidence="5">
    <location>
        <begin position="4"/>
        <end position="60"/>
    </location>
</feature>
<organism evidence="6">
    <name type="scientific">Halomonas sp. RT37</name>
    <dbReference type="NCBI Taxonomy" id="2950872"/>
    <lineage>
        <taxon>Bacteria</taxon>
        <taxon>Pseudomonadati</taxon>
        <taxon>Pseudomonadota</taxon>
        <taxon>Gammaproteobacteria</taxon>
        <taxon>Oceanospirillales</taxon>
        <taxon>Halomonadaceae</taxon>
        <taxon>Halomonas</taxon>
    </lineage>
</organism>
<proteinExistence type="inferred from homology"/>
<dbReference type="InterPro" id="IPR036390">
    <property type="entry name" value="WH_DNA-bd_sf"/>
</dbReference>
<dbReference type="PANTHER" id="PTHR30579:SF7">
    <property type="entry name" value="HTH-TYPE TRANSCRIPTIONAL REGULATOR LRHA-RELATED"/>
    <property type="match status" value="1"/>
</dbReference>
<evidence type="ECO:0000313" key="6">
    <source>
        <dbReference type="EMBL" id="XBO70998.1"/>
    </source>
</evidence>
<protein>
    <submittedName>
        <fullName evidence="6">LysR family transcriptional regulator</fullName>
    </submittedName>
</protein>
<keyword evidence="2" id="KW-0805">Transcription regulation</keyword>
<keyword evidence="3" id="KW-0238">DNA-binding</keyword>
<name>A0AAU7KIQ7_9GAMM</name>
<dbReference type="PRINTS" id="PR00039">
    <property type="entry name" value="HTHLYSR"/>
</dbReference>
<dbReference type="InterPro" id="IPR036388">
    <property type="entry name" value="WH-like_DNA-bd_sf"/>
</dbReference>
<comment type="similarity">
    <text evidence="1">Belongs to the LysR transcriptional regulatory family.</text>
</comment>
<dbReference type="GO" id="GO:0003700">
    <property type="term" value="F:DNA-binding transcription factor activity"/>
    <property type="evidence" value="ECO:0007669"/>
    <property type="project" value="InterPro"/>
</dbReference>
<dbReference type="SUPFAM" id="SSF46785">
    <property type="entry name" value="Winged helix' DNA-binding domain"/>
    <property type="match status" value="1"/>
</dbReference>
<evidence type="ECO:0000256" key="1">
    <source>
        <dbReference type="ARBA" id="ARBA00009437"/>
    </source>
</evidence>
<gene>
    <name evidence="6" type="ORF">NFG58_20780</name>
</gene>
<dbReference type="InterPro" id="IPR050176">
    <property type="entry name" value="LTTR"/>
</dbReference>
<dbReference type="InterPro" id="IPR005119">
    <property type="entry name" value="LysR_subst-bd"/>
</dbReference>
<evidence type="ECO:0000259" key="5">
    <source>
        <dbReference type="PROSITE" id="PS50931"/>
    </source>
</evidence>
<dbReference type="SUPFAM" id="SSF53850">
    <property type="entry name" value="Periplasmic binding protein-like II"/>
    <property type="match status" value="1"/>
</dbReference>
<dbReference type="InterPro" id="IPR000847">
    <property type="entry name" value="LysR_HTH_N"/>
</dbReference>